<organism evidence="2 3">
    <name type="scientific">Lentzea tibetensis</name>
    <dbReference type="NCBI Taxonomy" id="2591470"/>
    <lineage>
        <taxon>Bacteria</taxon>
        <taxon>Bacillati</taxon>
        <taxon>Actinomycetota</taxon>
        <taxon>Actinomycetes</taxon>
        <taxon>Pseudonocardiales</taxon>
        <taxon>Pseudonocardiaceae</taxon>
        <taxon>Lentzea</taxon>
    </lineage>
</organism>
<proteinExistence type="predicted"/>
<comment type="caution">
    <text evidence="2">The sequence shown here is derived from an EMBL/GenBank/DDBJ whole genome shotgun (WGS) entry which is preliminary data.</text>
</comment>
<dbReference type="EMBL" id="VOBR01000012">
    <property type="protein sequence ID" value="TWP50551.1"/>
    <property type="molecule type" value="Genomic_DNA"/>
</dbReference>
<feature type="region of interest" description="Disordered" evidence="1">
    <location>
        <begin position="1"/>
        <end position="34"/>
    </location>
</feature>
<evidence type="ECO:0000313" key="3">
    <source>
        <dbReference type="Proteomes" id="UP000316639"/>
    </source>
</evidence>
<protein>
    <submittedName>
        <fullName evidence="2">Uncharacterized protein</fullName>
    </submittedName>
</protein>
<evidence type="ECO:0000313" key="2">
    <source>
        <dbReference type="EMBL" id="TWP50551.1"/>
    </source>
</evidence>
<dbReference type="Proteomes" id="UP000316639">
    <property type="component" value="Unassembled WGS sequence"/>
</dbReference>
<feature type="compositionally biased region" description="Basic and acidic residues" evidence="1">
    <location>
        <begin position="21"/>
        <end position="34"/>
    </location>
</feature>
<gene>
    <name evidence="2" type="ORF">FKR81_20510</name>
</gene>
<dbReference type="AlphaFoldDB" id="A0A563ESS0"/>
<sequence>MAAAQPSNGARPDVVNSASDARPRQSVPKDDEGRTVVYVEGCQETRRPDFSDVTSVSEFLQWRANNTPV</sequence>
<name>A0A563ESS0_9PSEU</name>
<reference evidence="2 3" key="1">
    <citation type="submission" date="2019-07" db="EMBL/GenBank/DDBJ databases">
        <title>Lentzea xizangensis sp. nov., isolated from Qinghai-Tibetan Plateau Soils.</title>
        <authorList>
            <person name="Huang J."/>
        </authorList>
    </citation>
    <scope>NUCLEOTIDE SEQUENCE [LARGE SCALE GENOMIC DNA]</scope>
    <source>
        <strain evidence="2 3">FXJ1.1311</strain>
    </source>
</reference>
<evidence type="ECO:0000256" key="1">
    <source>
        <dbReference type="SAM" id="MobiDB-lite"/>
    </source>
</evidence>
<keyword evidence="3" id="KW-1185">Reference proteome</keyword>
<accession>A0A563ESS0</accession>